<evidence type="ECO:0000256" key="2">
    <source>
        <dbReference type="ARBA" id="ARBA00022840"/>
    </source>
</evidence>
<dbReference type="PROSITE" id="PS00211">
    <property type="entry name" value="ABC_TRANSPORTER_1"/>
    <property type="match status" value="1"/>
</dbReference>
<keyword evidence="1" id="KW-0547">Nucleotide-binding</keyword>
<evidence type="ECO:0000313" key="4">
    <source>
        <dbReference type="EMBL" id="MCY6957211.1"/>
    </source>
</evidence>
<evidence type="ECO:0000313" key="5">
    <source>
        <dbReference type="Proteomes" id="UP001144612"/>
    </source>
</evidence>
<name>A0ABT4D7K6_9CLOT</name>
<evidence type="ECO:0000256" key="1">
    <source>
        <dbReference type="ARBA" id="ARBA00022741"/>
    </source>
</evidence>
<dbReference type="Gene3D" id="3.40.50.300">
    <property type="entry name" value="P-loop containing nucleotide triphosphate hydrolases"/>
    <property type="match status" value="1"/>
</dbReference>
<reference evidence="4" key="1">
    <citation type="submission" date="2022-12" db="EMBL/GenBank/DDBJ databases">
        <title>Clostridium sp. nov., isolated from industrial wastewater.</title>
        <authorList>
            <person name="Jiayan W."/>
        </authorList>
    </citation>
    <scope>NUCLEOTIDE SEQUENCE</scope>
    <source>
        <strain evidence="4">ZC22-4</strain>
    </source>
</reference>
<organism evidence="4 5">
    <name type="scientific">Clostridium brassicae</name>
    <dbReference type="NCBI Taxonomy" id="2999072"/>
    <lineage>
        <taxon>Bacteria</taxon>
        <taxon>Bacillati</taxon>
        <taxon>Bacillota</taxon>
        <taxon>Clostridia</taxon>
        <taxon>Eubacteriales</taxon>
        <taxon>Clostridiaceae</taxon>
        <taxon>Clostridium</taxon>
    </lineage>
</organism>
<dbReference type="SUPFAM" id="SSF52540">
    <property type="entry name" value="P-loop containing nucleoside triphosphate hydrolases"/>
    <property type="match status" value="1"/>
</dbReference>
<dbReference type="PROSITE" id="PS50893">
    <property type="entry name" value="ABC_TRANSPORTER_2"/>
    <property type="match status" value="1"/>
</dbReference>
<dbReference type="InterPro" id="IPR027417">
    <property type="entry name" value="P-loop_NTPase"/>
</dbReference>
<dbReference type="Proteomes" id="UP001144612">
    <property type="component" value="Unassembled WGS sequence"/>
</dbReference>
<feature type="domain" description="ABC transporter" evidence="3">
    <location>
        <begin position="2"/>
        <end position="220"/>
    </location>
</feature>
<proteinExistence type="predicted"/>
<dbReference type="SMART" id="SM00382">
    <property type="entry name" value="AAA"/>
    <property type="match status" value="1"/>
</dbReference>
<gene>
    <name evidence="4" type="ORF">OW729_01185</name>
</gene>
<dbReference type="InterPro" id="IPR003439">
    <property type="entry name" value="ABC_transporter-like_ATP-bd"/>
</dbReference>
<sequence length="299" mass="33871">MVTIKNLEVKYGEKIALSIKSPITFEAGDRIGIIGSNGAGKSTLVKSILGLTNYNGNIHTNLKPEEMAAHMQENNYVDTMAVKYIIEALLNTKIKKNKVLQELISFFYFEECLNKKISALSGGQKQRLTIILVLIQDASLVFFDEVTSGLDFETRQQLMNKITEWYENKKVTICIVSHYYEELEKLANKILILDNGEVVDFGSKEQLFQKYCGKSTITIENTKRNEEVTKNFSKIIAPEHLIAISCLSESQELEIIKVLIGENINFKRSNNDIEIMYINAKARFNGELGGENCDEYEAI</sequence>
<comment type="caution">
    <text evidence="4">The sequence shown here is derived from an EMBL/GenBank/DDBJ whole genome shotgun (WGS) entry which is preliminary data.</text>
</comment>
<keyword evidence="5" id="KW-1185">Reference proteome</keyword>
<evidence type="ECO:0000259" key="3">
    <source>
        <dbReference type="PROSITE" id="PS50893"/>
    </source>
</evidence>
<keyword evidence="2 4" id="KW-0067">ATP-binding</keyword>
<dbReference type="PANTHER" id="PTHR43582">
    <property type="entry name" value="LINEARMYCIN RESISTANCE ATP-BINDING PROTEIN LNRL"/>
    <property type="match status" value="1"/>
</dbReference>
<dbReference type="PANTHER" id="PTHR43582:SF2">
    <property type="entry name" value="LINEARMYCIN RESISTANCE ATP-BINDING PROTEIN LNRL"/>
    <property type="match status" value="1"/>
</dbReference>
<dbReference type="InterPro" id="IPR003593">
    <property type="entry name" value="AAA+_ATPase"/>
</dbReference>
<accession>A0ABT4D7K6</accession>
<dbReference type="InterPro" id="IPR017871">
    <property type="entry name" value="ABC_transporter-like_CS"/>
</dbReference>
<dbReference type="RefSeq" id="WP_268059567.1">
    <property type="nucleotide sequence ID" value="NZ_JAPQFJ010000001.1"/>
</dbReference>
<protein>
    <submittedName>
        <fullName evidence="4">ABC transporter ATP-binding protein</fullName>
    </submittedName>
</protein>
<dbReference type="CDD" id="cd00267">
    <property type="entry name" value="ABC_ATPase"/>
    <property type="match status" value="1"/>
</dbReference>
<dbReference type="Pfam" id="PF00005">
    <property type="entry name" value="ABC_tran"/>
    <property type="match status" value="1"/>
</dbReference>
<dbReference type="EMBL" id="JAPQFJ010000001">
    <property type="protein sequence ID" value="MCY6957211.1"/>
    <property type="molecule type" value="Genomic_DNA"/>
</dbReference>
<dbReference type="GO" id="GO:0005524">
    <property type="term" value="F:ATP binding"/>
    <property type="evidence" value="ECO:0007669"/>
    <property type="project" value="UniProtKB-KW"/>
</dbReference>